<evidence type="ECO:0000256" key="1">
    <source>
        <dbReference type="SAM" id="MobiDB-lite"/>
    </source>
</evidence>
<dbReference type="InterPro" id="IPR003609">
    <property type="entry name" value="Pan_app"/>
</dbReference>
<feature type="region of interest" description="Disordered" evidence="1">
    <location>
        <begin position="60"/>
        <end position="144"/>
    </location>
</feature>
<dbReference type="Gene3D" id="3.50.4.10">
    <property type="entry name" value="Hepatocyte Growth Factor"/>
    <property type="match status" value="1"/>
</dbReference>
<evidence type="ECO:0000259" key="3">
    <source>
        <dbReference type="Pfam" id="PF00024"/>
    </source>
</evidence>
<feature type="region of interest" description="Disordered" evidence="1">
    <location>
        <begin position="227"/>
        <end position="248"/>
    </location>
</feature>
<evidence type="ECO:0000313" key="4">
    <source>
        <dbReference type="EMBL" id="KAG9970643.1"/>
    </source>
</evidence>
<feature type="compositionally biased region" description="Low complexity" evidence="1">
    <location>
        <begin position="229"/>
        <end position="248"/>
    </location>
</feature>
<protein>
    <recommendedName>
        <fullName evidence="3">Apple domain-containing protein</fullName>
    </recommendedName>
</protein>
<feature type="chain" id="PRO_5040437300" description="Apple domain-containing protein" evidence="2">
    <location>
        <begin position="23"/>
        <end position="295"/>
    </location>
</feature>
<evidence type="ECO:0000256" key="2">
    <source>
        <dbReference type="SAM" id="SignalP"/>
    </source>
</evidence>
<dbReference type="AlphaFoldDB" id="A0A9P8FGE2"/>
<dbReference type="SUPFAM" id="SSF57414">
    <property type="entry name" value="Hairpin loop containing domain-like"/>
    <property type="match status" value="1"/>
</dbReference>
<comment type="caution">
    <text evidence="4">The sequence shown here is derived from an EMBL/GenBank/DDBJ whole genome shotgun (WGS) entry which is preliminary data.</text>
</comment>
<keyword evidence="2" id="KW-0732">Signal</keyword>
<keyword evidence="5" id="KW-1185">Reference proteome</keyword>
<gene>
    <name evidence="4" type="ORF">KCU98_g14353</name>
</gene>
<organism evidence="4 5">
    <name type="scientific">Aureobasidium melanogenum</name>
    <name type="common">Aureobasidium pullulans var. melanogenum</name>
    <dbReference type="NCBI Taxonomy" id="46634"/>
    <lineage>
        <taxon>Eukaryota</taxon>
        <taxon>Fungi</taxon>
        <taxon>Dikarya</taxon>
        <taxon>Ascomycota</taxon>
        <taxon>Pezizomycotina</taxon>
        <taxon>Dothideomycetes</taxon>
        <taxon>Dothideomycetidae</taxon>
        <taxon>Dothideales</taxon>
        <taxon>Saccotheciaceae</taxon>
        <taxon>Aureobasidium</taxon>
    </lineage>
</organism>
<name>A0A9P8FGE2_AURME</name>
<feature type="signal peptide" evidence="2">
    <location>
        <begin position="1"/>
        <end position="22"/>
    </location>
</feature>
<feature type="domain" description="Apple" evidence="3">
    <location>
        <begin position="175"/>
        <end position="226"/>
    </location>
</feature>
<dbReference type="EMBL" id="JAHFXS010002827">
    <property type="protein sequence ID" value="KAG9970643.1"/>
    <property type="molecule type" value="Genomic_DNA"/>
</dbReference>
<dbReference type="Proteomes" id="UP000729357">
    <property type="component" value="Unassembled WGS sequence"/>
</dbReference>
<feature type="non-terminal residue" evidence="4">
    <location>
        <position position="1"/>
    </location>
</feature>
<sequence>MRFADASLAAACFVQLFATAWGLPPPDQLLSNSPEIDNGFSGPSLHVYAQPAWRKRQATTASTSAVTSSGTSVSSSSSSSSSGLYTNSTTSSTMSSTSSSMSSSANSTTSSIMSSTSSTSSYANSTSSTASSTTSSSTTASASPTSVMGVTFDIQNNTIYSGTLLNLMRKRAADSGIDMCLNKCASNSTCQGTAYDNTTNTCTYYSSVDRSSQMTKNGTTFALVENRPSKTTSNSTTSAPSSTMTMSLNSTTSAPSLTMTMKHNIFELDFVNFKLDFNVFDHFDDFDNLDNFEYL</sequence>
<accession>A0A9P8FGE2</accession>
<reference evidence="4" key="2">
    <citation type="submission" date="2021-08" db="EMBL/GenBank/DDBJ databases">
        <authorList>
            <person name="Gostincar C."/>
            <person name="Sun X."/>
            <person name="Song Z."/>
            <person name="Gunde-Cimerman N."/>
        </authorList>
    </citation>
    <scope>NUCLEOTIDE SEQUENCE</scope>
    <source>
        <strain evidence="4">EXF-9298</strain>
    </source>
</reference>
<proteinExistence type="predicted"/>
<evidence type="ECO:0000313" key="5">
    <source>
        <dbReference type="Proteomes" id="UP000729357"/>
    </source>
</evidence>
<reference evidence="4" key="1">
    <citation type="journal article" date="2021" name="J Fungi (Basel)">
        <title>Virulence traits and population genomics of the black yeast Aureobasidium melanogenum.</title>
        <authorList>
            <person name="Cernosa A."/>
            <person name="Sun X."/>
            <person name="Gostincar C."/>
            <person name="Fang C."/>
            <person name="Gunde-Cimerman N."/>
            <person name="Song Z."/>
        </authorList>
    </citation>
    <scope>NUCLEOTIDE SEQUENCE</scope>
    <source>
        <strain evidence="4">EXF-9298</strain>
    </source>
</reference>
<dbReference type="Pfam" id="PF00024">
    <property type="entry name" value="PAN_1"/>
    <property type="match status" value="1"/>
</dbReference>